<dbReference type="AlphaFoldDB" id="A0A6U3RZD8"/>
<name>A0A6U3RZD8_9STRA</name>
<reference evidence="3" key="1">
    <citation type="submission" date="2021-01" db="EMBL/GenBank/DDBJ databases">
        <authorList>
            <person name="Corre E."/>
            <person name="Pelletier E."/>
            <person name="Niang G."/>
            <person name="Scheremetjew M."/>
            <person name="Finn R."/>
            <person name="Kale V."/>
            <person name="Holt S."/>
            <person name="Cochrane G."/>
            <person name="Meng A."/>
            <person name="Brown T."/>
            <person name="Cohen L."/>
        </authorList>
    </citation>
    <scope>NUCLEOTIDE SEQUENCE</scope>
    <source>
        <strain evidence="3">Pop2</strain>
    </source>
</reference>
<dbReference type="PANTHER" id="PTHR23248:SF9">
    <property type="entry name" value="PHOSPHOLIPID SCRAMBLASE"/>
    <property type="match status" value="1"/>
</dbReference>
<dbReference type="GO" id="GO:0017128">
    <property type="term" value="F:phospholipid scramblase activity"/>
    <property type="evidence" value="ECO:0007669"/>
    <property type="project" value="InterPro"/>
</dbReference>
<dbReference type="PANTHER" id="PTHR23248">
    <property type="entry name" value="PHOSPHOLIPID SCRAMBLASE-RELATED"/>
    <property type="match status" value="1"/>
</dbReference>
<dbReference type="GO" id="GO:0005886">
    <property type="term" value="C:plasma membrane"/>
    <property type="evidence" value="ECO:0007669"/>
    <property type="project" value="TreeGrafter"/>
</dbReference>
<organism evidence="3">
    <name type="scientific">Ditylum brightwellii</name>
    <dbReference type="NCBI Taxonomy" id="49249"/>
    <lineage>
        <taxon>Eukaryota</taxon>
        <taxon>Sar</taxon>
        <taxon>Stramenopiles</taxon>
        <taxon>Ochrophyta</taxon>
        <taxon>Bacillariophyta</taxon>
        <taxon>Mediophyceae</taxon>
        <taxon>Lithodesmiophycidae</taxon>
        <taxon>Lithodesmiales</taxon>
        <taxon>Lithodesmiaceae</taxon>
        <taxon>Ditylum</taxon>
    </lineage>
</organism>
<dbReference type="EMBL" id="HBGN01021335">
    <property type="protein sequence ID" value="CAD9335074.1"/>
    <property type="molecule type" value="Transcribed_RNA"/>
</dbReference>
<evidence type="ECO:0000256" key="1">
    <source>
        <dbReference type="ARBA" id="ARBA00005350"/>
    </source>
</evidence>
<accession>A0A6U3RZD8</accession>
<dbReference type="Pfam" id="PF03803">
    <property type="entry name" value="Scramblase"/>
    <property type="match status" value="1"/>
</dbReference>
<evidence type="ECO:0000313" key="3">
    <source>
        <dbReference type="EMBL" id="CAD9335074.1"/>
    </source>
</evidence>
<gene>
    <name evidence="3" type="ORF">DBRI1063_LOCUS13612</name>
</gene>
<evidence type="ECO:0000256" key="2">
    <source>
        <dbReference type="RuleBase" id="RU363116"/>
    </source>
</evidence>
<dbReference type="InterPro" id="IPR005552">
    <property type="entry name" value="Scramblase"/>
</dbReference>
<proteinExistence type="inferred from homology"/>
<sequence length="284" mass="30543">MAEALTETEKLLVKQKFEPLEALANAAANALDLDALGALGETANKYDVYTDDGGEKFKVIEQSEYCMRVCCKPNHALQLHVFNPQEDNKNAAMIFDRPCKCGQCCACCDICKQEMIIMDGNSSEIGYVQQPFLGGGFSPTLQVMDRKGDEEPIATIKANAVCCIAGLFCDHTFEIEDASGQNIGKIVKTKPSDLGELATELTSDADVFAIEFSKDLEPSRKASLFGALHLIDYMFFENEGEVNLDIANGQLSFKCCDCYCCGCVCPCTCACGGGGDGEGGGGEE</sequence>
<comment type="similarity">
    <text evidence="1 2">Belongs to the phospholipid scramblase family.</text>
</comment>
<protein>
    <recommendedName>
        <fullName evidence="2">Phospholipid scramblase</fullName>
    </recommendedName>
</protein>